<dbReference type="Gene3D" id="1.10.287.130">
    <property type="match status" value="1"/>
</dbReference>
<dbReference type="Pfam" id="PF00512">
    <property type="entry name" value="HisKA"/>
    <property type="match status" value="1"/>
</dbReference>
<dbReference type="Pfam" id="PF02518">
    <property type="entry name" value="HATPase_c"/>
    <property type="match status" value="1"/>
</dbReference>
<name>M2SBM5_9SPHN</name>
<evidence type="ECO:0000256" key="3">
    <source>
        <dbReference type="ARBA" id="ARBA00022553"/>
    </source>
</evidence>
<dbReference type="PATRIC" id="fig|1234595.3.peg.1813"/>
<organism evidence="11 12">
    <name type="scientific">Pacificimonas flava</name>
    <dbReference type="NCBI Taxonomy" id="1234595"/>
    <lineage>
        <taxon>Bacteria</taxon>
        <taxon>Pseudomonadati</taxon>
        <taxon>Pseudomonadota</taxon>
        <taxon>Alphaproteobacteria</taxon>
        <taxon>Sphingomonadales</taxon>
        <taxon>Sphingosinicellaceae</taxon>
        <taxon>Pacificimonas</taxon>
    </lineage>
</organism>
<evidence type="ECO:0000256" key="7">
    <source>
        <dbReference type="ARBA" id="ARBA00022840"/>
    </source>
</evidence>
<accession>M2SBM5</accession>
<dbReference type="InterPro" id="IPR003594">
    <property type="entry name" value="HATPase_dom"/>
</dbReference>
<dbReference type="InterPro" id="IPR036890">
    <property type="entry name" value="HATPase_C_sf"/>
</dbReference>
<dbReference type="GO" id="GO:0005524">
    <property type="term" value="F:ATP binding"/>
    <property type="evidence" value="ECO:0007669"/>
    <property type="project" value="UniProtKB-KW"/>
</dbReference>
<evidence type="ECO:0000256" key="6">
    <source>
        <dbReference type="ARBA" id="ARBA00022777"/>
    </source>
</evidence>
<comment type="catalytic activity">
    <reaction evidence="1">
        <text>ATP + protein L-histidine = ADP + protein N-phospho-L-histidine.</text>
        <dbReference type="EC" id="2.7.13.3"/>
    </reaction>
</comment>
<evidence type="ECO:0000256" key="5">
    <source>
        <dbReference type="ARBA" id="ARBA00022741"/>
    </source>
</evidence>
<dbReference type="InterPro" id="IPR050351">
    <property type="entry name" value="BphY/WalK/GraS-like"/>
</dbReference>
<dbReference type="SUPFAM" id="SSF47384">
    <property type="entry name" value="Homodimeric domain of signal transducing histidine kinase"/>
    <property type="match status" value="1"/>
</dbReference>
<keyword evidence="4" id="KW-0808">Transferase</keyword>
<evidence type="ECO:0000256" key="1">
    <source>
        <dbReference type="ARBA" id="ARBA00000085"/>
    </source>
</evidence>
<dbReference type="Proteomes" id="UP000011717">
    <property type="component" value="Unassembled WGS sequence"/>
</dbReference>
<dbReference type="GO" id="GO:0000155">
    <property type="term" value="F:phosphorelay sensor kinase activity"/>
    <property type="evidence" value="ECO:0007669"/>
    <property type="project" value="InterPro"/>
</dbReference>
<dbReference type="InterPro" id="IPR029016">
    <property type="entry name" value="GAF-like_dom_sf"/>
</dbReference>
<dbReference type="SMART" id="SM00387">
    <property type="entry name" value="HATPase_c"/>
    <property type="match status" value="1"/>
</dbReference>
<keyword evidence="7" id="KW-0067">ATP-binding</keyword>
<proteinExistence type="predicted"/>
<reference evidence="11 12" key="1">
    <citation type="journal article" date="2013" name="Genome Announc.">
        <title>Draft Genome Sequence of Strain JLT2015T, Belonging to the Family Sphingomonadaceae of the Alphaproteobacteria.</title>
        <authorList>
            <person name="Tang K."/>
            <person name="Liu K."/>
            <person name="Li S."/>
            <person name="Jiao N."/>
        </authorList>
    </citation>
    <scope>NUCLEOTIDE SEQUENCE [LARGE SCALE GENOMIC DNA]</scope>
    <source>
        <strain evidence="11 12">JLT2015</strain>
    </source>
</reference>
<dbReference type="EC" id="2.7.13.3" evidence="2"/>
<dbReference type="PANTHER" id="PTHR42878">
    <property type="entry name" value="TWO-COMPONENT HISTIDINE KINASE"/>
    <property type="match status" value="1"/>
</dbReference>
<dbReference type="PANTHER" id="PTHR42878:SF7">
    <property type="entry name" value="SENSOR HISTIDINE KINASE GLRK"/>
    <property type="match status" value="1"/>
</dbReference>
<dbReference type="Pfam" id="PF01590">
    <property type="entry name" value="GAF"/>
    <property type="match status" value="1"/>
</dbReference>
<feature type="domain" description="Histidine kinase" evidence="10">
    <location>
        <begin position="223"/>
        <end position="434"/>
    </location>
</feature>
<sequence>MLETSDAAERPADAPASDFTLDAGFLPSILEVVCRNTGMGFAAVARVTAHEWVAAMVKDDIDFGLSAGDELDIDTTICKEVRASRDPVFIENVAQSPHWSAHPTPARYGFQSYISMPIFRPGGAFYGTLCAIDVHPRAIDRPEIVNMFRLFADLIGHHLDAQERLATSEANLATSEANLATSEANLASSEANLATSEANLATSQASLTDERATPELREQFIAVLGHDLRSPLSALTSGISILARQPQSEKSGQILTLMRQSSSRMSGLIDNVLDFARGRLGGGISLDRQPVDMTALLAELVEEHRSSHPDRQIRLDCPRDLYLNCDPRRLSQLVSNLLGNALTHGSSAEPVRVVCQQNDGFTLSVANGGAAISDGARARLFQPFKRGGQGNSSGDGLGLGLYIASQVAIAHGGALSVKSDEQETVFTLNIPAAA</sequence>
<keyword evidence="3" id="KW-0597">Phosphoprotein</keyword>
<dbReference type="Gene3D" id="3.30.565.10">
    <property type="entry name" value="Histidine kinase-like ATPase, C-terminal domain"/>
    <property type="match status" value="1"/>
</dbReference>
<dbReference type="CDD" id="cd00082">
    <property type="entry name" value="HisKA"/>
    <property type="match status" value="1"/>
</dbReference>
<dbReference type="GO" id="GO:0030295">
    <property type="term" value="F:protein kinase activator activity"/>
    <property type="evidence" value="ECO:0007669"/>
    <property type="project" value="TreeGrafter"/>
</dbReference>
<evidence type="ECO:0000313" key="12">
    <source>
        <dbReference type="Proteomes" id="UP000011717"/>
    </source>
</evidence>
<feature type="coiled-coil region" evidence="9">
    <location>
        <begin position="165"/>
        <end position="199"/>
    </location>
</feature>
<protein>
    <recommendedName>
        <fullName evidence="2">histidine kinase</fullName>
        <ecNumber evidence="2">2.7.13.3</ecNumber>
    </recommendedName>
</protein>
<dbReference type="EMBL" id="AMRV01000005">
    <property type="protein sequence ID" value="EMD82770.1"/>
    <property type="molecule type" value="Genomic_DNA"/>
</dbReference>
<dbReference type="InterPro" id="IPR004358">
    <property type="entry name" value="Sig_transdc_His_kin-like_C"/>
</dbReference>
<keyword evidence="9" id="KW-0175">Coiled coil</keyword>
<dbReference type="RefSeq" id="WP_008602050.1">
    <property type="nucleotide sequence ID" value="NZ_AMRV01000005.1"/>
</dbReference>
<dbReference type="InterPro" id="IPR003661">
    <property type="entry name" value="HisK_dim/P_dom"/>
</dbReference>
<keyword evidence="12" id="KW-1185">Reference proteome</keyword>
<dbReference type="InterPro" id="IPR036097">
    <property type="entry name" value="HisK_dim/P_sf"/>
</dbReference>
<dbReference type="OrthoDB" id="9795133at2"/>
<dbReference type="AlphaFoldDB" id="M2SBM5"/>
<dbReference type="PROSITE" id="PS50109">
    <property type="entry name" value="HIS_KIN"/>
    <property type="match status" value="1"/>
</dbReference>
<gene>
    <name evidence="11" type="ORF">C725_1810</name>
</gene>
<dbReference type="GO" id="GO:0000156">
    <property type="term" value="F:phosphorelay response regulator activity"/>
    <property type="evidence" value="ECO:0007669"/>
    <property type="project" value="TreeGrafter"/>
</dbReference>
<dbReference type="Gene3D" id="3.30.450.40">
    <property type="match status" value="1"/>
</dbReference>
<dbReference type="SUPFAM" id="SSF55781">
    <property type="entry name" value="GAF domain-like"/>
    <property type="match status" value="1"/>
</dbReference>
<evidence type="ECO:0000256" key="4">
    <source>
        <dbReference type="ARBA" id="ARBA00022679"/>
    </source>
</evidence>
<dbReference type="SMART" id="SM00065">
    <property type="entry name" value="GAF"/>
    <property type="match status" value="1"/>
</dbReference>
<dbReference type="SMART" id="SM00388">
    <property type="entry name" value="HisKA"/>
    <property type="match status" value="1"/>
</dbReference>
<evidence type="ECO:0000256" key="2">
    <source>
        <dbReference type="ARBA" id="ARBA00012438"/>
    </source>
</evidence>
<evidence type="ECO:0000256" key="9">
    <source>
        <dbReference type="SAM" id="Coils"/>
    </source>
</evidence>
<evidence type="ECO:0000313" key="11">
    <source>
        <dbReference type="EMBL" id="EMD82770.1"/>
    </source>
</evidence>
<comment type="caution">
    <text evidence="11">The sequence shown here is derived from an EMBL/GenBank/DDBJ whole genome shotgun (WGS) entry which is preliminary data.</text>
</comment>
<keyword evidence="5" id="KW-0547">Nucleotide-binding</keyword>
<dbReference type="InterPro" id="IPR003018">
    <property type="entry name" value="GAF"/>
</dbReference>
<dbReference type="GO" id="GO:0007234">
    <property type="term" value="P:osmosensory signaling via phosphorelay pathway"/>
    <property type="evidence" value="ECO:0007669"/>
    <property type="project" value="TreeGrafter"/>
</dbReference>
<keyword evidence="6 11" id="KW-0418">Kinase</keyword>
<evidence type="ECO:0000256" key="8">
    <source>
        <dbReference type="ARBA" id="ARBA00023012"/>
    </source>
</evidence>
<evidence type="ECO:0000259" key="10">
    <source>
        <dbReference type="PROSITE" id="PS50109"/>
    </source>
</evidence>
<dbReference type="SUPFAM" id="SSF55874">
    <property type="entry name" value="ATPase domain of HSP90 chaperone/DNA topoisomerase II/histidine kinase"/>
    <property type="match status" value="1"/>
</dbReference>
<dbReference type="CDD" id="cd00075">
    <property type="entry name" value="HATPase"/>
    <property type="match status" value="1"/>
</dbReference>
<keyword evidence="8" id="KW-0902">Two-component regulatory system</keyword>
<dbReference type="InterPro" id="IPR005467">
    <property type="entry name" value="His_kinase_dom"/>
</dbReference>
<dbReference type="PRINTS" id="PR00344">
    <property type="entry name" value="BCTRLSENSOR"/>
</dbReference>